<feature type="binding site" evidence="6">
    <location>
        <position position="240"/>
    </location>
    <ligand>
        <name>Mg(2+)</name>
        <dbReference type="ChEBI" id="CHEBI:18420"/>
    </ligand>
</feature>
<reference evidence="9" key="1">
    <citation type="submission" date="2023-02" db="EMBL/GenBank/DDBJ databases">
        <title>Genome of Flavobacteriaceae gen. nov. sp. strain F89.</title>
        <authorList>
            <person name="Wang Y."/>
        </authorList>
    </citation>
    <scope>NUCLEOTIDE SEQUENCE</scope>
    <source>
        <strain evidence="9">F89</strain>
    </source>
</reference>
<organism evidence="9 10">
    <name type="scientific">Cerina litoralis</name>
    <dbReference type="NCBI Taxonomy" id="2874477"/>
    <lineage>
        <taxon>Bacteria</taxon>
        <taxon>Pseudomonadati</taxon>
        <taxon>Bacteroidota</taxon>
        <taxon>Flavobacteriia</taxon>
        <taxon>Flavobacteriales</taxon>
        <taxon>Flavobacteriaceae</taxon>
        <taxon>Cerina</taxon>
    </lineage>
</organism>
<evidence type="ECO:0000313" key="10">
    <source>
        <dbReference type="Proteomes" id="UP001200642"/>
    </source>
</evidence>
<dbReference type="EC" id="5.1.1.-" evidence="7"/>
<feature type="domain" description="Mandelate racemase/muconate lactonizing enzyme C-terminal" evidence="8">
    <location>
        <begin position="141"/>
        <end position="236"/>
    </location>
</feature>
<dbReference type="Gene3D" id="3.20.20.120">
    <property type="entry name" value="Enolase-like C-terminal domain"/>
    <property type="match status" value="1"/>
</dbReference>
<comment type="similarity">
    <text evidence="1 7">Belongs to the mandelate racemase/muconate lactonizing enzyme family.</text>
</comment>
<dbReference type="GO" id="GO:0006518">
    <property type="term" value="P:peptide metabolic process"/>
    <property type="evidence" value="ECO:0007669"/>
    <property type="project" value="UniProtKB-ARBA"/>
</dbReference>
<dbReference type="Gene3D" id="3.30.390.10">
    <property type="entry name" value="Enolase-like, N-terminal domain"/>
    <property type="match status" value="1"/>
</dbReference>
<dbReference type="InterPro" id="IPR013342">
    <property type="entry name" value="Mandelate_racemase_C"/>
</dbReference>
<feature type="active site" description="Proton acceptor; specific for (S)-substrate epimerization" evidence="5">
    <location>
        <position position="264"/>
    </location>
</feature>
<evidence type="ECO:0000256" key="1">
    <source>
        <dbReference type="ARBA" id="ARBA00008031"/>
    </source>
</evidence>
<evidence type="ECO:0000256" key="4">
    <source>
        <dbReference type="ARBA" id="ARBA00023235"/>
    </source>
</evidence>
<protein>
    <recommendedName>
        <fullName evidence="7">Dipeptide epimerase</fullName>
        <ecNumber evidence="7">5.1.1.-</ecNumber>
    </recommendedName>
</protein>
<dbReference type="InterPro" id="IPR013341">
    <property type="entry name" value="Mandelate_racemase_N_dom"/>
</dbReference>
<dbReference type="SUPFAM" id="SSF51604">
    <property type="entry name" value="Enolase C-terminal domain-like"/>
    <property type="match status" value="1"/>
</dbReference>
<evidence type="ECO:0000259" key="8">
    <source>
        <dbReference type="SMART" id="SM00922"/>
    </source>
</evidence>
<keyword evidence="3 6" id="KW-0460">Magnesium</keyword>
<dbReference type="EMBL" id="JAIRBC010000029">
    <property type="protein sequence ID" value="MCG2462325.1"/>
    <property type="molecule type" value="Genomic_DNA"/>
</dbReference>
<evidence type="ECO:0000256" key="5">
    <source>
        <dbReference type="PIRSR" id="PIRSR634603-1"/>
    </source>
</evidence>
<dbReference type="InterPro" id="IPR036849">
    <property type="entry name" value="Enolase-like_C_sf"/>
</dbReference>
<dbReference type="AlphaFoldDB" id="A0AAE3EXJ1"/>
<comment type="cofactor">
    <cofactor evidence="6 7">
        <name>Mg(2+)</name>
        <dbReference type="ChEBI" id="CHEBI:18420"/>
    </cofactor>
    <text evidence="6 7">Binds 1 Mg(2+) ion per subunit.</text>
</comment>
<dbReference type="CDD" id="cd03319">
    <property type="entry name" value="L-Ala-DL-Glu_epimerase"/>
    <property type="match status" value="1"/>
</dbReference>
<dbReference type="SFLD" id="SFLDG00180">
    <property type="entry name" value="muconate_cycloisomerase"/>
    <property type="match status" value="1"/>
</dbReference>
<feature type="binding site" evidence="6">
    <location>
        <position position="215"/>
    </location>
    <ligand>
        <name>Mg(2+)</name>
        <dbReference type="ChEBI" id="CHEBI:18420"/>
    </ligand>
</feature>
<evidence type="ECO:0000256" key="2">
    <source>
        <dbReference type="ARBA" id="ARBA00022723"/>
    </source>
</evidence>
<dbReference type="SFLD" id="SFLDS00001">
    <property type="entry name" value="Enolase"/>
    <property type="match status" value="1"/>
</dbReference>
<proteinExistence type="inferred from homology"/>
<dbReference type="GO" id="GO:0000287">
    <property type="term" value="F:magnesium ion binding"/>
    <property type="evidence" value="ECO:0007669"/>
    <property type="project" value="UniProtKB-ARBA"/>
</dbReference>
<dbReference type="GO" id="GO:0016855">
    <property type="term" value="F:racemase and epimerase activity, acting on amino acids and derivatives"/>
    <property type="evidence" value="ECO:0007669"/>
    <property type="project" value="UniProtKB-UniRule"/>
</dbReference>
<dbReference type="SMART" id="SM00922">
    <property type="entry name" value="MR_MLE"/>
    <property type="match status" value="1"/>
</dbReference>
<dbReference type="Pfam" id="PF13378">
    <property type="entry name" value="MR_MLE_C"/>
    <property type="match status" value="1"/>
</dbReference>
<evidence type="ECO:0000256" key="6">
    <source>
        <dbReference type="PIRSR" id="PIRSR634603-3"/>
    </source>
</evidence>
<sequence length="353" mass="38739">MKITKVSYDRLDLRLAVPYTIAYETISKATNFILKLETETSIIGFGCSAPDTLVTGESPLEVEELIKNIIEPYLKGKDPFTYALILAELRQSLGPKSSTLTMVDMALHDLISKKAGVPLYRFLGGYRDRIPTSITIGILPLDQTLAQAKDFVGQGFTILKIKGGGNLQADIEKMIRIRQLFPKITLRFDGNQGYTVAESIDFVEKTAKVGIEIFEQPTKLGQEENLGKVTGQVHIPVMADESLKTLRDVFRLAKKGRVDMINIKLMKVGGIMEGMHINSVAKSANLEVMVGCNDECGLGIAAGLHFALSRPNIYYADLDGHLDLLNDPITGLFNLRNGVLFPTTSPGLGNVHL</sequence>
<dbReference type="Proteomes" id="UP001200642">
    <property type="component" value="Unassembled WGS sequence"/>
</dbReference>
<feature type="active site" description="Proton acceptor; specific for (R)-substrate epimerization" evidence="5">
    <location>
        <position position="162"/>
    </location>
</feature>
<dbReference type="Pfam" id="PF02746">
    <property type="entry name" value="MR_MLE_N"/>
    <property type="match status" value="1"/>
</dbReference>
<comment type="caution">
    <text evidence="9">The sequence shown here is derived from an EMBL/GenBank/DDBJ whole genome shotgun (WGS) entry which is preliminary data.</text>
</comment>
<gene>
    <name evidence="9" type="ORF">K8352_16305</name>
</gene>
<dbReference type="PANTHER" id="PTHR48073:SF2">
    <property type="entry name" value="O-SUCCINYLBENZOATE SYNTHASE"/>
    <property type="match status" value="1"/>
</dbReference>
<feature type="binding site" evidence="6">
    <location>
        <position position="189"/>
    </location>
    <ligand>
        <name>Mg(2+)</name>
        <dbReference type="ChEBI" id="CHEBI:18420"/>
    </ligand>
</feature>
<accession>A0AAE3EXJ1</accession>
<dbReference type="InterPro" id="IPR029017">
    <property type="entry name" value="Enolase-like_N"/>
</dbReference>
<keyword evidence="2 6" id="KW-0479">Metal-binding</keyword>
<evidence type="ECO:0000256" key="3">
    <source>
        <dbReference type="ARBA" id="ARBA00022842"/>
    </source>
</evidence>
<keyword evidence="4 7" id="KW-0413">Isomerase</keyword>
<dbReference type="InterPro" id="IPR034603">
    <property type="entry name" value="Dipeptide_epimerase"/>
</dbReference>
<evidence type="ECO:0000256" key="7">
    <source>
        <dbReference type="RuleBase" id="RU366006"/>
    </source>
</evidence>
<dbReference type="InterPro" id="IPR029065">
    <property type="entry name" value="Enolase_C-like"/>
</dbReference>
<dbReference type="SUPFAM" id="SSF54826">
    <property type="entry name" value="Enolase N-terminal domain-like"/>
    <property type="match status" value="1"/>
</dbReference>
<dbReference type="PANTHER" id="PTHR48073">
    <property type="entry name" value="O-SUCCINYLBENZOATE SYNTHASE-RELATED"/>
    <property type="match status" value="1"/>
</dbReference>
<evidence type="ECO:0000313" key="9">
    <source>
        <dbReference type="EMBL" id="MCG2462325.1"/>
    </source>
</evidence>
<keyword evidence="10" id="KW-1185">Reference proteome</keyword>
<name>A0AAE3EXJ1_9FLAO</name>
<dbReference type="RefSeq" id="WP_317903465.1">
    <property type="nucleotide sequence ID" value="NZ_JAIRBC010000029.1"/>
</dbReference>